<keyword evidence="2" id="KW-1185">Reference proteome</keyword>
<dbReference type="Proteomes" id="UP000322634">
    <property type="component" value="Unassembled WGS sequence"/>
</dbReference>
<dbReference type="RefSeq" id="WP_148352366.1">
    <property type="nucleotide sequence ID" value="NZ_JBHSBF010000012.1"/>
</dbReference>
<comment type="caution">
    <text evidence="1">The sequence shown here is derived from an EMBL/GenBank/DDBJ whole genome shotgun (WGS) entry which is preliminary data.</text>
</comment>
<organism evidence="1 2">
    <name type="scientific">Actinomadura syzygii</name>
    <dbReference type="NCBI Taxonomy" id="1427538"/>
    <lineage>
        <taxon>Bacteria</taxon>
        <taxon>Bacillati</taxon>
        <taxon>Actinomycetota</taxon>
        <taxon>Actinomycetes</taxon>
        <taxon>Streptosporangiales</taxon>
        <taxon>Thermomonosporaceae</taxon>
        <taxon>Actinomadura</taxon>
    </lineage>
</organism>
<protein>
    <recommendedName>
        <fullName evidence="3">Nitroreductase family deazaflavin-dependent oxidoreductase</fullName>
    </recommendedName>
</protein>
<dbReference type="SUPFAM" id="SSF50475">
    <property type="entry name" value="FMN-binding split barrel"/>
    <property type="match status" value="1"/>
</dbReference>
<dbReference type="AlphaFoldDB" id="A0A5D0U428"/>
<evidence type="ECO:0000313" key="1">
    <source>
        <dbReference type="EMBL" id="TYC12426.1"/>
    </source>
</evidence>
<proteinExistence type="predicted"/>
<accession>A0A5D0U428</accession>
<evidence type="ECO:0008006" key="3">
    <source>
        <dbReference type="Google" id="ProtNLM"/>
    </source>
</evidence>
<evidence type="ECO:0000313" key="2">
    <source>
        <dbReference type="Proteomes" id="UP000322634"/>
    </source>
</evidence>
<dbReference type="InterPro" id="IPR012349">
    <property type="entry name" value="Split_barrel_FMN-bd"/>
</dbReference>
<dbReference type="OrthoDB" id="3636252at2"/>
<name>A0A5D0U428_9ACTN</name>
<dbReference type="EMBL" id="VSFF01000009">
    <property type="protein sequence ID" value="TYC12426.1"/>
    <property type="molecule type" value="Genomic_DNA"/>
</dbReference>
<gene>
    <name evidence="1" type="ORF">FXF65_24575</name>
</gene>
<dbReference type="Gene3D" id="2.30.110.10">
    <property type="entry name" value="Electron Transport, Fmn-binding Protein, Chain A"/>
    <property type="match status" value="1"/>
</dbReference>
<reference evidence="1 2" key="1">
    <citation type="submission" date="2019-08" db="EMBL/GenBank/DDBJ databases">
        <title>Actinomadura sp. nov. CYP1-5 isolated from mountain soil.</title>
        <authorList>
            <person name="Songsumanus A."/>
            <person name="Kuncharoen N."/>
            <person name="Kudo T."/>
            <person name="Yuki M."/>
            <person name="Igarashi Y."/>
            <person name="Tanasupawat S."/>
        </authorList>
    </citation>
    <scope>NUCLEOTIDE SEQUENCE [LARGE SCALE GENOMIC DNA]</scope>
    <source>
        <strain evidence="1 2">GKU157</strain>
    </source>
</reference>
<sequence length="162" mass="17933">MDESVTATPDAERPPSRREAALAMLEQLRARDPEPYRDRAPVPRVIDVVGRRSGVSRPFGVNVTELDGALYVCSSTRARDWVRNLLAAGRCRVERDGPDGRDTERRAVLVEGREAARALAVYLAASGHRDPELPFDPSAPVEEIERHTGRVAVLRLDPATRD</sequence>